<accession>A0A2P1JTT5</accession>
<dbReference type="NCBIfam" id="TIGR02170">
    <property type="entry name" value="thyX"/>
    <property type="match status" value="1"/>
</dbReference>
<dbReference type="RefSeq" id="YP_010055922.1">
    <property type="nucleotide sequence ID" value="NC_054671.1"/>
</dbReference>
<dbReference type="Proteomes" id="UP000240673">
    <property type="component" value="Segment"/>
</dbReference>
<dbReference type="PANTHER" id="PTHR34934">
    <property type="entry name" value="FLAVIN-DEPENDENT THYMIDYLATE SYNTHASE"/>
    <property type="match status" value="1"/>
</dbReference>
<dbReference type="Pfam" id="PF02511">
    <property type="entry name" value="Thy1"/>
    <property type="match status" value="1"/>
</dbReference>
<dbReference type="GO" id="GO:0050797">
    <property type="term" value="F:thymidylate synthase (FAD) activity"/>
    <property type="evidence" value="ECO:0007669"/>
    <property type="project" value="InterPro"/>
</dbReference>
<dbReference type="GeneID" id="64471859"/>
<evidence type="ECO:0000313" key="1">
    <source>
        <dbReference type="EMBL" id="AVO22539.1"/>
    </source>
</evidence>
<organism evidence="1 2">
    <name type="scientific">Streptomyces phage Paedore</name>
    <dbReference type="NCBI Taxonomy" id="2108134"/>
    <lineage>
        <taxon>Viruses</taxon>
        <taxon>Duplodnaviria</taxon>
        <taxon>Heunggongvirae</taxon>
        <taxon>Uroviricota</taxon>
        <taxon>Caudoviricetes</taxon>
        <taxon>Arquatrovirinae</taxon>
        <taxon>Arequatrovirus</taxon>
        <taxon>Arequatrovirus paedore</taxon>
    </lineage>
</organism>
<gene>
    <name evidence="1" type="primary">56</name>
    <name evidence="1" type="ORF">PBI_PAEDORE_56</name>
</gene>
<reference evidence="1 2" key="1">
    <citation type="submission" date="2018-02" db="EMBL/GenBank/DDBJ databases">
        <authorList>
            <person name="Zack K.M."/>
            <person name="Dedrick R.M."/>
            <person name="Ward M."/>
            <person name="Garlena R.A."/>
            <person name="Russell D.A."/>
            <person name="Pope W.H."/>
            <person name="Jacobs-Sera D."/>
            <person name="Hatfull G.F."/>
        </authorList>
    </citation>
    <scope>NUCLEOTIDE SEQUENCE [LARGE SCALE GENOMIC DNA]</scope>
</reference>
<dbReference type="GO" id="GO:0050660">
    <property type="term" value="F:flavin adenine dinucleotide binding"/>
    <property type="evidence" value="ECO:0007669"/>
    <property type="project" value="InterPro"/>
</dbReference>
<name>A0A2P1JTT5_9CAUD</name>
<dbReference type="GO" id="GO:0004799">
    <property type="term" value="F:thymidylate synthase activity"/>
    <property type="evidence" value="ECO:0007669"/>
    <property type="project" value="TreeGrafter"/>
</dbReference>
<dbReference type="CDD" id="cd20175">
    <property type="entry name" value="ThyX"/>
    <property type="match status" value="1"/>
</dbReference>
<dbReference type="PROSITE" id="PS51331">
    <property type="entry name" value="THYX"/>
    <property type="match status" value="1"/>
</dbReference>
<dbReference type="KEGG" id="vg:64471859"/>
<sequence>MTEFKIRSDIRVDSVRTSALDKDVAAAARVSTLGFRSTDNHAPAERLINFLMRDRHGSPFEHNSMTFYVEAPIFVAREWFRHRAGWSYNEESARYRTLGPAFYSPGPERPLIQVGKPGAYTFKPGDHVHAASVEQNFRYVYREAYQRYQGMLQQGIAREVARMVLPVGIYTSFYATCNARSLMHFLSLRTTDEASTYPSFPQREIEMAAEQMEEHFKAAMPLTHAAFQKHGRVAP</sequence>
<dbReference type="Gene3D" id="3.30.1360.170">
    <property type="match status" value="1"/>
</dbReference>
<dbReference type="InterPro" id="IPR003669">
    <property type="entry name" value="Thymidylate_synthase_ThyX"/>
</dbReference>
<dbReference type="PANTHER" id="PTHR34934:SF1">
    <property type="entry name" value="FLAVIN-DEPENDENT THYMIDYLATE SYNTHASE"/>
    <property type="match status" value="1"/>
</dbReference>
<dbReference type="GO" id="GO:0070402">
    <property type="term" value="F:NADPH binding"/>
    <property type="evidence" value="ECO:0007669"/>
    <property type="project" value="TreeGrafter"/>
</dbReference>
<dbReference type="InterPro" id="IPR036098">
    <property type="entry name" value="Thymidylate_synthase_ThyX_sf"/>
</dbReference>
<dbReference type="HAMAP" id="MF_01408">
    <property type="entry name" value="ThyX"/>
    <property type="match status" value="1"/>
</dbReference>
<dbReference type="EMBL" id="MH001460">
    <property type="protein sequence ID" value="AVO22539.1"/>
    <property type="molecule type" value="Genomic_DNA"/>
</dbReference>
<keyword evidence="2" id="KW-1185">Reference proteome</keyword>
<dbReference type="SUPFAM" id="SSF69796">
    <property type="entry name" value="Thymidylate synthase-complementing protein Thy1"/>
    <property type="match status" value="1"/>
</dbReference>
<proteinExistence type="inferred from homology"/>
<evidence type="ECO:0000313" key="2">
    <source>
        <dbReference type="Proteomes" id="UP000240673"/>
    </source>
</evidence>
<dbReference type="GO" id="GO:0006231">
    <property type="term" value="P:dTMP biosynthetic process"/>
    <property type="evidence" value="ECO:0007669"/>
    <property type="project" value="InterPro"/>
</dbReference>
<protein>
    <submittedName>
        <fullName evidence="1">ThyX-like thymidylate synthase</fullName>
    </submittedName>
</protein>